<evidence type="ECO:0000313" key="2">
    <source>
        <dbReference type="EMBL" id="WNF00864.1"/>
    </source>
</evidence>
<dbReference type="Proteomes" id="UP001305606">
    <property type="component" value="Chromosome"/>
</dbReference>
<gene>
    <name evidence="2" type="ORF">PS467_38805</name>
</gene>
<dbReference type="GO" id="GO:0016787">
    <property type="term" value="F:hydrolase activity"/>
    <property type="evidence" value="ECO:0007669"/>
    <property type="project" value="UniProtKB-KW"/>
</dbReference>
<name>A0ABY9VB52_9ACTN</name>
<dbReference type="EMBL" id="CP117522">
    <property type="protein sequence ID" value="WNF00864.1"/>
    <property type="molecule type" value="Genomic_DNA"/>
</dbReference>
<keyword evidence="3" id="KW-1185">Reference proteome</keyword>
<dbReference type="InterPro" id="IPR000073">
    <property type="entry name" value="AB_hydrolase_1"/>
</dbReference>
<sequence length="244" mass="25790">MSRRRPATPSTAPLAVALPGSFCAPAIFDGLGHALAGHCRLLALSWMTDADACGIASLAEWTAGRIRAHSGEPVVLIGHSTGGAIALQAAAHHPELLRALVLINTGPHMREHGDVDTLIDAIGTDGVESMTRRVMRRSFRTPPPAAELERFLAYGRAVPARSAVEALTSQRDTDLTEVLPAIRVPVAVVHGRHDPVRGVAGAAAMAEALPDATFHPVDAGHSPMYECPDAVRTILVELLARTDR</sequence>
<dbReference type="InterPro" id="IPR029058">
    <property type="entry name" value="AB_hydrolase_fold"/>
</dbReference>
<feature type="domain" description="AB hydrolase-1" evidence="1">
    <location>
        <begin position="54"/>
        <end position="226"/>
    </location>
</feature>
<protein>
    <submittedName>
        <fullName evidence="2">Alpha/beta hydrolase</fullName>
    </submittedName>
</protein>
<dbReference type="Pfam" id="PF00561">
    <property type="entry name" value="Abhydrolase_1"/>
    <property type="match status" value="1"/>
</dbReference>
<dbReference type="PANTHER" id="PTHR43798:SF33">
    <property type="entry name" value="HYDROLASE, PUTATIVE (AFU_ORTHOLOGUE AFUA_2G14860)-RELATED"/>
    <property type="match status" value="1"/>
</dbReference>
<reference evidence="2 3" key="1">
    <citation type="submission" date="2023-02" db="EMBL/GenBank/DDBJ databases">
        <title>Streptomyces sp. SCA4-21 with antifungal activity against Fusarium oxysporum f. sp. cubense, Streptomyces sp. SCA2-17 with antifungal activity against Fusarium oxysporum f. sp. cubense.</title>
        <authorList>
            <person name="Qi D."/>
        </authorList>
    </citation>
    <scope>NUCLEOTIDE SEQUENCE [LARGE SCALE GENOMIC DNA]</scope>
    <source>
        <strain evidence="2 3">SCA4-21</strain>
    </source>
</reference>
<keyword evidence="2" id="KW-0378">Hydrolase</keyword>
<dbReference type="Gene3D" id="3.40.50.1820">
    <property type="entry name" value="alpha/beta hydrolase"/>
    <property type="match status" value="1"/>
</dbReference>
<dbReference type="PRINTS" id="PR00111">
    <property type="entry name" value="ABHYDROLASE"/>
</dbReference>
<accession>A0ABY9VB52</accession>
<dbReference type="InterPro" id="IPR050266">
    <property type="entry name" value="AB_hydrolase_sf"/>
</dbReference>
<dbReference type="SUPFAM" id="SSF53474">
    <property type="entry name" value="alpha/beta-Hydrolases"/>
    <property type="match status" value="1"/>
</dbReference>
<dbReference type="RefSeq" id="WP_311039214.1">
    <property type="nucleotide sequence ID" value="NZ_CP117522.1"/>
</dbReference>
<organism evidence="2 3">
    <name type="scientific">Streptomyces luomodiensis</name>
    <dbReference type="NCBI Taxonomy" id="3026192"/>
    <lineage>
        <taxon>Bacteria</taxon>
        <taxon>Bacillati</taxon>
        <taxon>Actinomycetota</taxon>
        <taxon>Actinomycetes</taxon>
        <taxon>Kitasatosporales</taxon>
        <taxon>Streptomycetaceae</taxon>
        <taxon>Streptomyces</taxon>
    </lineage>
</organism>
<evidence type="ECO:0000259" key="1">
    <source>
        <dbReference type="Pfam" id="PF00561"/>
    </source>
</evidence>
<dbReference type="PANTHER" id="PTHR43798">
    <property type="entry name" value="MONOACYLGLYCEROL LIPASE"/>
    <property type="match status" value="1"/>
</dbReference>
<evidence type="ECO:0000313" key="3">
    <source>
        <dbReference type="Proteomes" id="UP001305606"/>
    </source>
</evidence>
<proteinExistence type="predicted"/>